<dbReference type="AlphaFoldDB" id="A0A3B4CHY2"/>
<reference evidence="2 3" key="1">
    <citation type="submission" date="2020-10" db="EMBL/GenBank/DDBJ databases">
        <title>Pygocentrus nattereri (red-bellied piranha) genome, fPygNat1, primary haplotype.</title>
        <authorList>
            <person name="Myers G."/>
            <person name="Meyer A."/>
            <person name="Karagic N."/>
            <person name="Pippel M."/>
            <person name="Winkler S."/>
            <person name="Tracey A."/>
            <person name="Wood J."/>
            <person name="Formenti G."/>
            <person name="Howe K."/>
            <person name="Fedrigo O."/>
            <person name="Jarvis E.D."/>
        </authorList>
    </citation>
    <scope>NUCLEOTIDE SEQUENCE [LARGE SCALE GENOMIC DNA]</scope>
</reference>
<reference evidence="2" key="3">
    <citation type="submission" date="2025-09" db="UniProtKB">
        <authorList>
            <consortium name="Ensembl"/>
        </authorList>
    </citation>
    <scope>IDENTIFICATION</scope>
</reference>
<dbReference type="STRING" id="42514.ENSPNAP00000011612"/>
<feature type="coiled-coil region" evidence="1">
    <location>
        <begin position="28"/>
        <end position="86"/>
    </location>
</feature>
<keyword evidence="3" id="KW-1185">Reference proteome</keyword>
<sequence length="87" mass="10458">EKLETLMNSMEVLLTEVEYLRSHCTHWNLELSRHITELRLENRELTEKYDTLAQELQEALEIIEDLQDTKYALDAKERQAEKLNRQL</sequence>
<protein>
    <submittedName>
        <fullName evidence="2">Si:dkey-65b13.13</fullName>
    </submittedName>
</protein>
<dbReference type="Proteomes" id="UP001501920">
    <property type="component" value="Chromosome 4"/>
</dbReference>
<organism evidence="2 3">
    <name type="scientific">Pygocentrus nattereri</name>
    <name type="common">Red-bellied piranha</name>
    <dbReference type="NCBI Taxonomy" id="42514"/>
    <lineage>
        <taxon>Eukaryota</taxon>
        <taxon>Metazoa</taxon>
        <taxon>Chordata</taxon>
        <taxon>Craniata</taxon>
        <taxon>Vertebrata</taxon>
        <taxon>Euteleostomi</taxon>
        <taxon>Actinopterygii</taxon>
        <taxon>Neopterygii</taxon>
        <taxon>Teleostei</taxon>
        <taxon>Ostariophysi</taxon>
        <taxon>Characiformes</taxon>
        <taxon>Characoidei</taxon>
        <taxon>Pygocentrus</taxon>
    </lineage>
</organism>
<keyword evidence="1" id="KW-0175">Coiled coil</keyword>
<dbReference type="GeneTree" id="ENSGT00770000120838"/>
<dbReference type="OMA" id="QDTKYAL"/>
<accession>A0A3B4CHY2</accession>
<reference evidence="2" key="2">
    <citation type="submission" date="2025-08" db="UniProtKB">
        <authorList>
            <consortium name="Ensembl"/>
        </authorList>
    </citation>
    <scope>IDENTIFICATION</scope>
</reference>
<name>A0A3B4CHY2_PYGNA</name>
<evidence type="ECO:0000256" key="1">
    <source>
        <dbReference type="SAM" id="Coils"/>
    </source>
</evidence>
<evidence type="ECO:0000313" key="3">
    <source>
        <dbReference type="Proteomes" id="UP001501920"/>
    </source>
</evidence>
<dbReference type="Ensembl" id="ENSPNAT00000018601.2">
    <property type="protein sequence ID" value="ENSPNAP00000011612.2"/>
    <property type="gene ID" value="ENSPNAG00000017246.2"/>
</dbReference>
<proteinExistence type="predicted"/>
<evidence type="ECO:0000313" key="2">
    <source>
        <dbReference type="Ensembl" id="ENSPNAP00000011612.2"/>
    </source>
</evidence>